<dbReference type="EMBL" id="CABHMY010000088">
    <property type="protein sequence ID" value="VUW99063.1"/>
    <property type="molecule type" value="Genomic_DNA"/>
</dbReference>
<dbReference type="AlphaFoldDB" id="A0A564SW80"/>
<proteinExistence type="predicted"/>
<dbReference type="RefSeq" id="WP_158398254.1">
    <property type="nucleotide sequence ID" value="NZ_CABHMY010000088.1"/>
</dbReference>
<protein>
    <submittedName>
        <fullName evidence="1">Bacteriophage Gp15 protein</fullName>
    </submittedName>
</protein>
<accession>A0A564SW80</accession>
<dbReference type="InterPro" id="IPR009660">
    <property type="entry name" value="Phage_A500_Gp15"/>
</dbReference>
<reference evidence="1 2" key="1">
    <citation type="submission" date="2019-07" db="EMBL/GenBank/DDBJ databases">
        <authorList>
            <person name="Hibberd C M."/>
            <person name="Gehrig L. J."/>
            <person name="Chang H.-W."/>
            <person name="Venkatesh S."/>
        </authorList>
    </citation>
    <scope>NUCLEOTIDE SEQUENCE [LARGE SCALE GENOMIC DNA]</scope>
    <source>
        <strain evidence="1">Faecalibacterium_prausnitzii_JG_BgPS064</strain>
    </source>
</reference>
<sequence length="197" mass="22753">MADILLEPLPTQWAGRPIDWDFRPMVWFNGQYLRLPEDEKGLPELARETMRRFYRVAVPPEEEVDAFKALVEFYTAGPQEVADRPGSSRTEELALDYVTDGPAIVAAFQQAYGIDLTRARLHWWRFKALMSNLPEETQLVKIIGFRTADPAQFQGEERERRAELKERFALPAALRKGGGRIVTLQDRNEAFAARFRR</sequence>
<name>A0A564SW80_9FIRM</name>
<evidence type="ECO:0000313" key="2">
    <source>
        <dbReference type="Proteomes" id="UP000406184"/>
    </source>
</evidence>
<evidence type="ECO:0000313" key="1">
    <source>
        <dbReference type="EMBL" id="VUW99063.1"/>
    </source>
</evidence>
<gene>
    <name evidence="1" type="ORF">FPPS064S07_02511</name>
</gene>
<dbReference type="Proteomes" id="UP000406184">
    <property type="component" value="Unassembled WGS sequence"/>
</dbReference>
<keyword evidence="2" id="KW-1185">Reference proteome</keyword>
<dbReference type="Pfam" id="PF06854">
    <property type="entry name" value="Phage_Gp15"/>
    <property type="match status" value="1"/>
</dbReference>
<organism evidence="1 2">
    <name type="scientific">Faecalibacterium prausnitzii</name>
    <dbReference type="NCBI Taxonomy" id="853"/>
    <lineage>
        <taxon>Bacteria</taxon>
        <taxon>Bacillati</taxon>
        <taxon>Bacillota</taxon>
        <taxon>Clostridia</taxon>
        <taxon>Eubacteriales</taxon>
        <taxon>Oscillospiraceae</taxon>
        <taxon>Faecalibacterium</taxon>
    </lineage>
</organism>